<dbReference type="SUPFAM" id="SSF46785">
    <property type="entry name" value="Winged helix' DNA-binding domain"/>
    <property type="match status" value="1"/>
</dbReference>
<dbReference type="AlphaFoldDB" id="A9ID04"/>
<name>A9ID04_BORPD</name>
<dbReference type="EMBL" id="AM902716">
    <property type="protein sequence ID" value="CAP44741.1"/>
    <property type="molecule type" value="Genomic_DNA"/>
</dbReference>
<sequence>MNGPATRSRATLAVVTAAMQLDDLVRLVIEHLARRREPTTAMHLARDLGLPLYLVRATLKQLGQAGRVAVVADTVPEGRAYCPVEIGVCEWCGQLDHHLVAGECPSCRPGAQNAARPAHARRIC</sequence>
<proteinExistence type="predicted"/>
<evidence type="ECO:0000313" key="2">
    <source>
        <dbReference type="Proteomes" id="UP000001225"/>
    </source>
</evidence>
<gene>
    <name evidence="1" type="ordered locus">Bpet4390</name>
</gene>
<dbReference type="KEGG" id="bpt:Bpet4390"/>
<keyword evidence="2" id="KW-1185">Reference proteome</keyword>
<accession>A9ID04</accession>
<organism evidence="1 2">
    <name type="scientific">Bordetella petrii (strain ATCC BAA-461 / DSM 12804 / CCUG 43448 / CIP 107267 / Se-1111R)</name>
    <dbReference type="NCBI Taxonomy" id="340100"/>
    <lineage>
        <taxon>Bacteria</taxon>
        <taxon>Pseudomonadati</taxon>
        <taxon>Pseudomonadota</taxon>
        <taxon>Betaproteobacteria</taxon>
        <taxon>Burkholderiales</taxon>
        <taxon>Alcaligenaceae</taxon>
        <taxon>Bordetella</taxon>
    </lineage>
</organism>
<dbReference type="InterPro" id="IPR036390">
    <property type="entry name" value="WH_DNA-bd_sf"/>
</dbReference>
<protein>
    <submittedName>
        <fullName evidence="1">Uncharacterized protein</fullName>
    </submittedName>
</protein>
<dbReference type="Proteomes" id="UP000001225">
    <property type="component" value="Chromosome"/>
</dbReference>
<reference evidence="1 2" key="1">
    <citation type="journal article" date="2008" name="BMC Genomics">
        <title>The missing link: Bordetella petrii is endowed with both the metabolic versatility of environmental bacteria and virulence traits of pathogenic Bordetellae.</title>
        <authorList>
            <person name="Gross R."/>
            <person name="Guzman C.A."/>
            <person name="Sebaihia M."/>
            <person name="Martins Dos Santos V.A."/>
            <person name="Pieper D.H."/>
            <person name="Koebnik R."/>
            <person name="Lechner M."/>
            <person name="Bartels D."/>
            <person name="Buhrmester J."/>
            <person name="Choudhuri J.V."/>
            <person name="Ebensen T."/>
            <person name="Gaigalat L."/>
            <person name="Herrmann S."/>
            <person name="Khachane A.N."/>
            <person name="Larisch C."/>
            <person name="Link S."/>
            <person name="Linke B."/>
            <person name="Meyer F."/>
            <person name="Mormann S."/>
            <person name="Nakunst D."/>
            <person name="Rueckert C."/>
            <person name="Schneiker-Bekel S."/>
            <person name="Schulze K."/>
            <person name="Vorhoelter F.J."/>
            <person name="Yevsa T."/>
            <person name="Engle J.T."/>
            <person name="Goldman W.E."/>
            <person name="Puehler A."/>
            <person name="Goebel U.B."/>
            <person name="Goesmann A."/>
            <person name="Bloecker H."/>
            <person name="Kaiser O."/>
            <person name="Martinez-Arias R."/>
        </authorList>
    </citation>
    <scope>NUCLEOTIDE SEQUENCE [LARGE SCALE GENOMIC DNA]</scope>
    <source>
        <strain evidence="2">ATCC BAA-461 / DSM 12804 / CCUG 43448 / CIP 107267 / Se-1111R</strain>
    </source>
</reference>
<evidence type="ECO:0000313" key="1">
    <source>
        <dbReference type="EMBL" id="CAP44741.1"/>
    </source>
</evidence>
<dbReference type="STRING" id="94624.Bpet4390"/>